<feature type="region of interest" description="Disordered" evidence="5">
    <location>
        <begin position="100"/>
        <end position="139"/>
    </location>
</feature>
<comment type="caution">
    <text evidence="7">The sequence shown here is derived from an EMBL/GenBank/DDBJ whole genome shotgun (WGS) entry which is preliminary data.</text>
</comment>
<dbReference type="InterPro" id="IPR006665">
    <property type="entry name" value="OmpA-like"/>
</dbReference>
<dbReference type="PANTHER" id="PTHR30329:SF21">
    <property type="entry name" value="LIPOPROTEIN YIAD-RELATED"/>
    <property type="match status" value="1"/>
</dbReference>
<evidence type="ECO:0000313" key="8">
    <source>
        <dbReference type="Proteomes" id="UP000755104"/>
    </source>
</evidence>
<proteinExistence type="predicted"/>
<keyword evidence="8" id="KW-1185">Reference proteome</keyword>
<dbReference type="PANTHER" id="PTHR30329">
    <property type="entry name" value="STATOR ELEMENT OF FLAGELLAR MOTOR COMPLEX"/>
    <property type="match status" value="1"/>
</dbReference>
<dbReference type="InterPro" id="IPR050330">
    <property type="entry name" value="Bact_OuterMem_StrucFunc"/>
</dbReference>
<feature type="compositionally biased region" description="Basic and acidic residues" evidence="5">
    <location>
        <begin position="124"/>
        <end position="139"/>
    </location>
</feature>
<organism evidence="7 8">
    <name type="scientific">Qipengyuania qiaonensis</name>
    <dbReference type="NCBI Taxonomy" id="2867240"/>
    <lineage>
        <taxon>Bacteria</taxon>
        <taxon>Pseudomonadati</taxon>
        <taxon>Pseudomonadota</taxon>
        <taxon>Alphaproteobacteria</taxon>
        <taxon>Sphingomonadales</taxon>
        <taxon>Erythrobacteraceae</taxon>
        <taxon>Qipengyuania</taxon>
    </lineage>
</organism>
<evidence type="ECO:0000256" key="2">
    <source>
        <dbReference type="ARBA" id="ARBA00023136"/>
    </source>
</evidence>
<evidence type="ECO:0000256" key="4">
    <source>
        <dbReference type="PROSITE-ProRule" id="PRU00473"/>
    </source>
</evidence>
<dbReference type="PROSITE" id="PS51123">
    <property type="entry name" value="OMPA_2"/>
    <property type="match status" value="1"/>
</dbReference>
<evidence type="ECO:0000256" key="5">
    <source>
        <dbReference type="SAM" id="MobiDB-lite"/>
    </source>
</evidence>
<feature type="domain" description="OmpA-like" evidence="6">
    <location>
        <begin position="17"/>
        <end position="139"/>
    </location>
</feature>
<protein>
    <submittedName>
        <fullName evidence="7">OmpA family protein</fullName>
    </submittedName>
</protein>
<evidence type="ECO:0000256" key="3">
    <source>
        <dbReference type="ARBA" id="ARBA00023237"/>
    </source>
</evidence>
<accession>A0ABS7J4L5</accession>
<dbReference type="SUPFAM" id="SSF103088">
    <property type="entry name" value="OmpA-like"/>
    <property type="match status" value="1"/>
</dbReference>
<keyword evidence="2 4" id="KW-0472">Membrane</keyword>
<dbReference type="RefSeq" id="WP_221557279.1">
    <property type="nucleotide sequence ID" value="NZ_JAIGNO010000003.1"/>
</dbReference>
<reference evidence="7 8" key="1">
    <citation type="submission" date="2021-08" db="EMBL/GenBank/DDBJ databases">
        <title>Comparative Genomics Analysis of the Genus Qipengyuania Reveals Extensive Genetic Diversity and Metabolic Versatility, Including the Description of Fifteen Novel Species.</title>
        <authorList>
            <person name="Liu Y."/>
        </authorList>
    </citation>
    <scope>NUCLEOTIDE SEQUENCE [LARGE SCALE GENOMIC DNA]</scope>
    <source>
        <strain evidence="7 8">6D47A</strain>
    </source>
</reference>
<comment type="subcellular location">
    <subcellularLocation>
        <location evidence="1">Cell outer membrane</location>
    </subcellularLocation>
</comment>
<evidence type="ECO:0000256" key="1">
    <source>
        <dbReference type="ARBA" id="ARBA00004442"/>
    </source>
</evidence>
<evidence type="ECO:0000313" key="7">
    <source>
        <dbReference type="EMBL" id="MBX7482274.1"/>
    </source>
</evidence>
<gene>
    <name evidence="7" type="ORF">K3174_07000</name>
</gene>
<dbReference type="PRINTS" id="PR01021">
    <property type="entry name" value="OMPADOMAIN"/>
</dbReference>
<dbReference type="InterPro" id="IPR036737">
    <property type="entry name" value="OmpA-like_sf"/>
</dbReference>
<keyword evidence="3" id="KW-0998">Cell outer membrane</keyword>
<dbReference type="InterPro" id="IPR006664">
    <property type="entry name" value="OMP_bac"/>
</dbReference>
<evidence type="ECO:0000259" key="6">
    <source>
        <dbReference type="PROSITE" id="PS51123"/>
    </source>
</evidence>
<dbReference type="CDD" id="cd07185">
    <property type="entry name" value="OmpA_C-like"/>
    <property type="match status" value="1"/>
</dbReference>
<dbReference type="Pfam" id="PF00691">
    <property type="entry name" value="OmpA"/>
    <property type="match status" value="1"/>
</dbReference>
<name>A0ABS7J4L5_9SPHN</name>
<dbReference type="Proteomes" id="UP000755104">
    <property type="component" value="Unassembled WGS sequence"/>
</dbReference>
<dbReference type="Gene3D" id="3.30.1330.60">
    <property type="entry name" value="OmpA-like domain"/>
    <property type="match status" value="1"/>
</dbReference>
<dbReference type="EMBL" id="JAIGNO010000003">
    <property type="protein sequence ID" value="MBX7482274.1"/>
    <property type="molecule type" value="Genomic_DNA"/>
</dbReference>
<sequence>MSTIEQVRSDLGATQTERGTVVALPGDVLFDYDKAEIRDSAKPTLAKLAQLIAADKPSSIAIEGHTDSKGEDAYNDRLSRARAQAVYDFLKDVHSVAGDSMEVEGFGEKRPITPNTNEDGSDNEDGRQQNRRVEVILKK</sequence>